<reference evidence="2 3" key="1">
    <citation type="journal article" date="2019" name="Nat. Plants">
        <title>Genome sequencing of Musa balbisiana reveals subgenome evolution and function divergence in polyploid bananas.</title>
        <authorList>
            <person name="Yao X."/>
        </authorList>
    </citation>
    <scope>NUCLEOTIDE SEQUENCE [LARGE SCALE GENOMIC DNA]</scope>
    <source>
        <strain evidence="3">cv. DH-PKW</strain>
        <tissue evidence="2">Leaves</tissue>
    </source>
</reference>
<accession>A0A4S8IPV1</accession>
<dbReference type="Proteomes" id="UP000317650">
    <property type="component" value="Chromosome 6"/>
</dbReference>
<feature type="region of interest" description="Disordered" evidence="1">
    <location>
        <begin position="60"/>
        <end position="95"/>
    </location>
</feature>
<evidence type="ECO:0000256" key="1">
    <source>
        <dbReference type="SAM" id="MobiDB-lite"/>
    </source>
</evidence>
<name>A0A4S8IPV1_MUSBA</name>
<gene>
    <name evidence="2" type="ORF">C4D60_Mb06t21800</name>
</gene>
<protein>
    <submittedName>
        <fullName evidence="2">Uncharacterized protein</fullName>
    </submittedName>
</protein>
<organism evidence="2 3">
    <name type="scientific">Musa balbisiana</name>
    <name type="common">Banana</name>
    <dbReference type="NCBI Taxonomy" id="52838"/>
    <lineage>
        <taxon>Eukaryota</taxon>
        <taxon>Viridiplantae</taxon>
        <taxon>Streptophyta</taxon>
        <taxon>Embryophyta</taxon>
        <taxon>Tracheophyta</taxon>
        <taxon>Spermatophyta</taxon>
        <taxon>Magnoliopsida</taxon>
        <taxon>Liliopsida</taxon>
        <taxon>Zingiberales</taxon>
        <taxon>Musaceae</taxon>
        <taxon>Musa</taxon>
    </lineage>
</organism>
<keyword evidence="3" id="KW-1185">Reference proteome</keyword>
<dbReference type="EMBL" id="PYDT01000009">
    <property type="protein sequence ID" value="THU50585.1"/>
    <property type="molecule type" value="Genomic_DNA"/>
</dbReference>
<comment type="caution">
    <text evidence="2">The sequence shown here is derived from an EMBL/GenBank/DDBJ whole genome shotgun (WGS) entry which is preliminary data.</text>
</comment>
<sequence length="95" mass="9992">MVTLPSTCRQAACSSRKAARTAATCVGTTAARKGSGACGRCSRMVTCRRAAVLVAAAPAGKNPAGAVARRGSTRRQHHLRVLPRGQNRPRRGRRP</sequence>
<proteinExistence type="predicted"/>
<evidence type="ECO:0000313" key="2">
    <source>
        <dbReference type="EMBL" id="THU50585.1"/>
    </source>
</evidence>
<feature type="compositionally biased region" description="Basic residues" evidence="1">
    <location>
        <begin position="71"/>
        <end position="95"/>
    </location>
</feature>
<dbReference type="AlphaFoldDB" id="A0A4S8IPV1"/>
<evidence type="ECO:0000313" key="3">
    <source>
        <dbReference type="Proteomes" id="UP000317650"/>
    </source>
</evidence>